<dbReference type="EMBL" id="VAWE01000001">
    <property type="protein sequence ID" value="TLQ44201.1"/>
    <property type="molecule type" value="Genomic_DNA"/>
</dbReference>
<comment type="caution">
    <text evidence="1">The sequence shown here is derived from an EMBL/GenBank/DDBJ whole genome shotgun (WGS) entry which is preliminary data.</text>
</comment>
<keyword evidence="2" id="KW-1185">Reference proteome</keyword>
<evidence type="ECO:0000313" key="1">
    <source>
        <dbReference type="EMBL" id="TLQ44201.1"/>
    </source>
</evidence>
<sequence>MPIVVQGVELQGGNISTASQNVYDAVIGMEAEKGWDKKEAVSKAQLAKGKVGKFFGQHGQKDLEFTSWKTFAERLLQELQVGANVKAGGSDMEDAAAAAINGHRADSGSMPDWVGKKFSKTFADRDPDIYAKTSGGEKDESATVKADVLSDNGLGVVGPPSKFDKKAHTIGIFKLLGVVAKSHGKTGHSFIYRGAKYTESDIEKVVALTGWACDAGLTAWVEDDSGKFVVADKDEKLLRQQLQ</sequence>
<dbReference type="Proteomes" id="UP000305921">
    <property type="component" value="Unassembled WGS sequence"/>
</dbReference>
<proteinExistence type="predicted"/>
<accession>A0A5R9E2N8</accession>
<protein>
    <submittedName>
        <fullName evidence="1">Uncharacterized protein</fullName>
    </submittedName>
</protein>
<dbReference type="AlphaFoldDB" id="A0A5R9E2N8"/>
<gene>
    <name evidence="1" type="ORF">FEF34_14675</name>
</gene>
<name>A0A5R9E2N8_9ACTN</name>
<dbReference type="RefSeq" id="WP_138053601.1">
    <property type="nucleotide sequence ID" value="NZ_VAWE01000001.1"/>
</dbReference>
<reference evidence="1 2" key="1">
    <citation type="submission" date="2019-05" db="EMBL/GenBank/DDBJ databases">
        <title>Streptomyces marianii sp. nov., a novel marine actinomycete from southern coast of India.</title>
        <authorList>
            <person name="Iniyan A.M."/>
            <person name="Wink J."/>
            <person name="Ramprasad E."/>
            <person name="Ramana C.V."/>
            <person name="Bunk B."/>
            <person name="Sproer C."/>
            <person name="Joseph F.-J.R.S."/>
            <person name="Vincent S.G.P."/>
        </authorList>
    </citation>
    <scope>NUCLEOTIDE SEQUENCE [LARGE SCALE GENOMIC DNA]</scope>
    <source>
        <strain evidence="1 2">ICN19</strain>
    </source>
</reference>
<organism evidence="1 2">
    <name type="scientific">Streptomyces marianii</name>
    <dbReference type="NCBI Taxonomy" id="1817406"/>
    <lineage>
        <taxon>Bacteria</taxon>
        <taxon>Bacillati</taxon>
        <taxon>Actinomycetota</taxon>
        <taxon>Actinomycetes</taxon>
        <taxon>Kitasatosporales</taxon>
        <taxon>Streptomycetaceae</taxon>
        <taxon>Streptomyces</taxon>
    </lineage>
</organism>
<evidence type="ECO:0000313" key="2">
    <source>
        <dbReference type="Proteomes" id="UP000305921"/>
    </source>
</evidence>